<dbReference type="AlphaFoldDB" id="A0A6J4LVT1"/>
<feature type="non-terminal residue" evidence="2">
    <location>
        <position position="44"/>
    </location>
</feature>
<evidence type="ECO:0000256" key="1">
    <source>
        <dbReference type="SAM" id="MobiDB-lite"/>
    </source>
</evidence>
<gene>
    <name evidence="2" type="ORF">AVDCRST_MAG71-2380</name>
</gene>
<accession>A0A6J4LVT1</accession>
<feature type="region of interest" description="Disordered" evidence="1">
    <location>
        <begin position="1"/>
        <end position="32"/>
    </location>
</feature>
<name>A0A6J4LVT1_9GAMM</name>
<reference evidence="2" key="1">
    <citation type="submission" date="2020-02" db="EMBL/GenBank/DDBJ databases">
        <authorList>
            <person name="Meier V. D."/>
        </authorList>
    </citation>
    <scope>NUCLEOTIDE SEQUENCE</scope>
    <source>
        <strain evidence="2">AVDCRST_MAG71</strain>
    </source>
</reference>
<organism evidence="2">
    <name type="scientific">uncultured Lysobacter sp</name>
    <dbReference type="NCBI Taxonomy" id="271060"/>
    <lineage>
        <taxon>Bacteria</taxon>
        <taxon>Pseudomonadati</taxon>
        <taxon>Pseudomonadota</taxon>
        <taxon>Gammaproteobacteria</taxon>
        <taxon>Lysobacterales</taxon>
        <taxon>Lysobacteraceae</taxon>
        <taxon>Lysobacter</taxon>
        <taxon>environmental samples</taxon>
    </lineage>
</organism>
<sequence>AGGGVRSRSGRAARDHRARRRGRALRRRPPAAARAWRLLRDAGL</sequence>
<evidence type="ECO:0000313" key="2">
    <source>
        <dbReference type="EMBL" id="CAA9343673.1"/>
    </source>
</evidence>
<feature type="non-terminal residue" evidence="2">
    <location>
        <position position="1"/>
    </location>
</feature>
<dbReference type="EMBL" id="CADCUA010000549">
    <property type="protein sequence ID" value="CAA9343673.1"/>
    <property type="molecule type" value="Genomic_DNA"/>
</dbReference>
<feature type="compositionally biased region" description="Basic residues" evidence="1">
    <location>
        <begin position="8"/>
        <end position="29"/>
    </location>
</feature>
<protein>
    <submittedName>
        <fullName evidence="2">Uncharacterized protein</fullName>
    </submittedName>
</protein>
<proteinExistence type="predicted"/>